<dbReference type="GO" id="GO:0032259">
    <property type="term" value="P:methylation"/>
    <property type="evidence" value="ECO:0007669"/>
    <property type="project" value="UniProtKB-KW"/>
</dbReference>
<reference evidence="5" key="1">
    <citation type="submission" date="2019-09" db="EMBL/GenBank/DDBJ databases">
        <title>Characterisation of the sponge microbiome using genome-centric metagenomics.</title>
        <authorList>
            <person name="Engelberts J.P."/>
            <person name="Robbins S.J."/>
            <person name="De Goeij J.M."/>
            <person name="Aranda M."/>
            <person name="Bell S.C."/>
            <person name="Webster N.S."/>
        </authorList>
    </citation>
    <scope>NUCLEOTIDE SEQUENCE</scope>
    <source>
        <strain evidence="5">SB0676_bin_10</strain>
    </source>
</reference>
<dbReference type="InterPro" id="IPR003615">
    <property type="entry name" value="HNH_nuc"/>
</dbReference>
<organism evidence="5">
    <name type="scientific">Synechococcus sp. SB0676_bin_10</name>
    <dbReference type="NCBI Taxonomy" id="2604869"/>
    <lineage>
        <taxon>Bacteria</taxon>
        <taxon>Bacillati</taxon>
        <taxon>Cyanobacteriota</taxon>
        <taxon>Cyanophyceae</taxon>
        <taxon>Synechococcales</taxon>
        <taxon>Synechococcaceae</taxon>
        <taxon>Synechococcus</taxon>
    </lineage>
</organism>
<evidence type="ECO:0000259" key="4">
    <source>
        <dbReference type="SMART" id="SM00507"/>
    </source>
</evidence>
<comment type="similarity">
    <text evidence="1">Belongs to the N(4)/N(6)-methyltransferase family.</text>
</comment>
<dbReference type="EMBL" id="VYDO01000222">
    <property type="protein sequence ID" value="MYG38675.1"/>
    <property type="molecule type" value="Genomic_DNA"/>
</dbReference>
<dbReference type="InterPro" id="IPR029063">
    <property type="entry name" value="SAM-dependent_MTases_sf"/>
</dbReference>
<feature type="domain" description="HNH nuclease" evidence="4">
    <location>
        <begin position="419"/>
        <end position="475"/>
    </location>
</feature>
<dbReference type="Gene3D" id="1.10.30.50">
    <property type="match status" value="1"/>
</dbReference>
<dbReference type="Gene3D" id="3.40.50.150">
    <property type="entry name" value="Vaccinia Virus protein VP39"/>
    <property type="match status" value="1"/>
</dbReference>
<keyword evidence="2" id="KW-0489">Methyltransferase</keyword>
<dbReference type="CDD" id="cd00085">
    <property type="entry name" value="HNHc"/>
    <property type="match status" value="1"/>
</dbReference>
<dbReference type="GO" id="GO:0003677">
    <property type="term" value="F:DNA binding"/>
    <property type="evidence" value="ECO:0007669"/>
    <property type="project" value="InterPro"/>
</dbReference>
<accession>A0A6B1FAA1</accession>
<dbReference type="Pfam" id="PF01844">
    <property type="entry name" value="HNH"/>
    <property type="match status" value="1"/>
</dbReference>
<dbReference type="InterPro" id="IPR001091">
    <property type="entry name" value="RM_Methyltransferase"/>
</dbReference>
<dbReference type="AlphaFoldDB" id="A0A6B1FAA1"/>
<protein>
    <recommendedName>
        <fullName evidence="4">HNH nuclease domain-containing protein</fullName>
    </recommendedName>
</protein>
<dbReference type="InterPro" id="IPR002052">
    <property type="entry name" value="DNA_methylase_N6_adenine_CS"/>
</dbReference>
<dbReference type="PRINTS" id="PR00508">
    <property type="entry name" value="S21N4MTFRASE"/>
</dbReference>
<gene>
    <name evidence="5" type="ORF">F4162_06850</name>
</gene>
<comment type="caution">
    <text evidence="5">The sequence shown here is derived from an EMBL/GenBank/DDBJ whole genome shotgun (WGS) entry which is preliminary data.</text>
</comment>
<dbReference type="SUPFAM" id="SSF53335">
    <property type="entry name" value="S-adenosyl-L-methionine-dependent methyltransferases"/>
    <property type="match status" value="1"/>
</dbReference>
<dbReference type="Pfam" id="PF01555">
    <property type="entry name" value="N6_N4_Mtase"/>
    <property type="match status" value="1"/>
</dbReference>
<name>A0A6B1FAA1_9SYNE</name>
<dbReference type="GO" id="GO:0008170">
    <property type="term" value="F:N-methyltransferase activity"/>
    <property type="evidence" value="ECO:0007669"/>
    <property type="project" value="InterPro"/>
</dbReference>
<evidence type="ECO:0000313" key="5">
    <source>
        <dbReference type="EMBL" id="MYG38675.1"/>
    </source>
</evidence>
<dbReference type="GO" id="GO:0004519">
    <property type="term" value="F:endonuclease activity"/>
    <property type="evidence" value="ECO:0007669"/>
    <property type="project" value="InterPro"/>
</dbReference>
<dbReference type="PROSITE" id="PS00092">
    <property type="entry name" value="N6_MTASE"/>
    <property type="match status" value="1"/>
</dbReference>
<proteinExistence type="inferred from homology"/>
<dbReference type="InterPro" id="IPR002941">
    <property type="entry name" value="DNA_methylase_N4/N6"/>
</dbReference>
<keyword evidence="3" id="KW-0808">Transferase</keyword>
<evidence type="ECO:0000256" key="2">
    <source>
        <dbReference type="ARBA" id="ARBA00022603"/>
    </source>
</evidence>
<dbReference type="InterPro" id="IPR002711">
    <property type="entry name" value="HNH"/>
</dbReference>
<evidence type="ECO:0000256" key="1">
    <source>
        <dbReference type="ARBA" id="ARBA00006594"/>
    </source>
</evidence>
<dbReference type="SMART" id="SM00507">
    <property type="entry name" value="HNHc"/>
    <property type="match status" value="1"/>
</dbReference>
<evidence type="ECO:0000256" key="3">
    <source>
        <dbReference type="ARBA" id="ARBA00022679"/>
    </source>
</evidence>
<sequence>MFLPNRTLYVADNLRVLRGMDSETVDLIATDPPFNAKRSFNAPLGSKAATQRFDDRWRWDEVTDEWHDLLATDHPAIKEVIEAAVVIEGGQVTDRGIETGVENSIAAFLAWMAPRVVEMHRILKPTGSLYLHCDDAANSYLRLLLDAVFGRSNFRNEIVWKRTAGKGLNPTRYVRNCDRILYYAKGAKPTWNQQYDPFDPAYGSDWRKDERGPWEDADLTGGKEGGPEAYKPFRGVTPSAGRAWAPPPRNKFPPDAGLTDNYESLDALSKCEALDDAGLIHWPRKAGGIPRYKKYLSTLPGIYASDLIVNIPPVSSRSREHTGWRTQKPLKLYRRIVEASTREGDLVMDPFAGCATTCVAAEQLQRRWIGVDIDPVTETVTLDRLREETGLFEAIDGKPVTARKHPPRRSDIQHVTDVKLRVLLWNNQGRRCANPYCTSEGLRAEDLDLDHRIPKSRGGADDQSNRIGLCRNCNTRKGAKAWGKFLDEARARLPHPKVGGPT</sequence>
<dbReference type="GO" id="GO:0008270">
    <property type="term" value="F:zinc ion binding"/>
    <property type="evidence" value="ECO:0007669"/>
    <property type="project" value="InterPro"/>
</dbReference>